<dbReference type="Proteomes" id="UP000230233">
    <property type="component" value="Chromosome X"/>
</dbReference>
<proteinExistence type="predicted"/>
<comment type="caution">
    <text evidence="1">The sequence shown here is derived from an EMBL/GenBank/DDBJ whole genome shotgun (WGS) entry which is preliminary data.</text>
</comment>
<name>A0A2G5SNP5_9PELO</name>
<dbReference type="AlphaFoldDB" id="A0A2G5SNP5"/>
<sequence length="142" mass="16219">MPVTFYQWLEMDPLSRLLAIDRDPTHWAVRIFQPDLPCAKFFEPKANLTLILLATILNTTSEWDGIDEDEEETEQREDAESKIEEAVMQSTALTTTTIPTTTKDFCHCEMEIYGPEVLEGVLKSPNYPSLLCETGKCIYKVI</sequence>
<organism evidence="1 2">
    <name type="scientific">Caenorhabditis nigoni</name>
    <dbReference type="NCBI Taxonomy" id="1611254"/>
    <lineage>
        <taxon>Eukaryota</taxon>
        <taxon>Metazoa</taxon>
        <taxon>Ecdysozoa</taxon>
        <taxon>Nematoda</taxon>
        <taxon>Chromadorea</taxon>
        <taxon>Rhabditida</taxon>
        <taxon>Rhabditina</taxon>
        <taxon>Rhabditomorpha</taxon>
        <taxon>Rhabditoidea</taxon>
        <taxon>Rhabditidae</taxon>
        <taxon>Peloderinae</taxon>
        <taxon>Caenorhabditis</taxon>
    </lineage>
</organism>
<dbReference type="STRING" id="1611254.A0A2G5SNP5"/>
<evidence type="ECO:0000313" key="1">
    <source>
        <dbReference type="EMBL" id="PIC16714.1"/>
    </source>
</evidence>
<evidence type="ECO:0000313" key="2">
    <source>
        <dbReference type="Proteomes" id="UP000230233"/>
    </source>
</evidence>
<accession>A0A2G5SNP5</accession>
<dbReference type="PANTHER" id="PTHR39385:SF4">
    <property type="entry name" value="CUB DOMAIN-CONTAINING PROTEIN"/>
    <property type="match status" value="1"/>
</dbReference>
<gene>
    <name evidence="1" type="primary">Cnig_chr_X.g23225</name>
    <name evidence="1" type="ORF">B9Z55_023225</name>
</gene>
<protein>
    <submittedName>
        <fullName evidence="1">Uncharacterized protein</fullName>
    </submittedName>
</protein>
<keyword evidence="2" id="KW-1185">Reference proteome</keyword>
<dbReference type="EMBL" id="PDUG01000006">
    <property type="protein sequence ID" value="PIC16714.1"/>
    <property type="molecule type" value="Genomic_DNA"/>
</dbReference>
<reference evidence="2" key="1">
    <citation type="submission" date="2017-10" db="EMBL/GenBank/DDBJ databases">
        <title>Rapid genome shrinkage in a self-fertile nematode reveals novel sperm competition proteins.</title>
        <authorList>
            <person name="Yin D."/>
            <person name="Schwarz E.M."/>
            <person name="Thomas C.G."/>
            <person name="Felde R.L."/>
            <person name="Korf I.F."/>
            <person name="Cutter A.D."/>
            <person name="Schartner C.M."/>
            <person name="Ralston E.J."/>
            <person name="Meyer B.J."/>
            <person name="Haag E.S."/>
        </authorList>
    </citation>
    <scope>NUCLEOTIDE SEQUENCE [LARGE SCALE GENOMIC DNA]</scope>
    <source>
        <strain evidence="2">JU1422</strain>
    </source>
</reference>
<dbReference type="PANTHER" id="PTHR39385">
    <property type="entry name" value="PROTEIN CBG20422"/>
    <property type="match status" value="1"/>
</dbReference>